<name>A0AAN9FLX9_CROPI</name>
<dbReference type="InterPro" id="IPR050295">
    <property type="entry name" value="Plant_2OG-oxidoreductases"/>
</dbReference>
<dbReference type="GO" id="GO:0046872">
    <property type="term" value="F:metal ion binding"/>
    <property type="evidence" value="ECO:0007669"/>
    <property type="project" value="UniProtKB-KW"/>
</dbReference>
<dbReference type="SUPFAM" id="SSF51197">
    <property type="entry name" value="Clavaminate synthase-like"/>
    <property type="match status" value="1"/>
</dbReference>
<feature type="domain" description="Fe2OG dioxygenase" evidence="4">
    <location>
        <begin position="64"/>
        <end position="146"/>
    </location>
</feature>
<gene>
    <name evidence="5" type="ORF">RIF29_16175</name>
</gene>
<dbReference type="Proteomes" id="UP001372338">
    <property type="component" value="Unassembled WGS sequence"/>
</dbReference>
<dbReference type="GO" id="GO:0031418">
    <property type="term" value="F:L-ascorbic acid binding"/>
    <property type="evidence" value="ECO:0007669"/>
    <property type="project" value="UniProtKB-KW"/>
</dbReference>
<dbReference type="InterPro" id="IPR027443">
    <property type="entry name" value="IPNS-like_sf"/>
</dbReference>
<dbReference type="AlphaFoldDB" id="A0AAN9FLX9"/>
<proteinExistence type="predicted"/>
<keyword evidence="3" id="KW-0408">Iron</keyword>
<dbReference type="InterPro" id="IPR005123">
    <property type="entry name" value="Oxoglu/Fe-dep_dioxygenase_dom"/>
</dbReference>
<evidence type="ECO:0000256" key="1">
    <source>
        <dbReference type="ARBA" id="ARBA00022723"/>
    </source>
</evidence>
<dbReference type="InterPro" id="IPR044861">
    <property type="entry name" value="IPNS-like_FE2OG_OXY"/>
</dbReference>
<accession>A0AAN9FLX9</accession>
<dbReference type="Pfam" id="PF03171">
    <property type="entry name" value="2OG-FeII_Oxy"/>
    <property type="match status" value="1"/>
</dbReference>
<organism evidence="5 6">
    <name type="scientific">Crotalaria pallida</name>
    <name type="common">Smooth rattlebox</name>
    <name type="synonym">Crotalaria striata</name>
    <dbReference type="NCBI Taxonomy" id="3830"/>
    <lineage>
        <taxon>Eukaryota</taxon>
        <taxon>Viridiplantae</taxon>
        <taxon>Streptophyta</taxon>
        <taxon>Embryophyta</taxon>
        <taxon>Tracheophyta</taxon>
        <taxon>Spermatophyta</taxon>
        <taxon>Magnoliopsida</taxon>
        <taxon>eudicotyledons</taxon>
        <taxon>Gunneridae</taxon>
        <taxon>Pentapetalae</taxon>
        <taxon>rosids</taxon>
        <taxon>fabids</taxon>
        <taxon>Fabales</taxon>
        <taxon>Fabaceae</taxon>
        <taxon>Papilionoideae</taxon>
        <taxon>50 kb inversion clade</taxon>
        <taxon>genistoids sensu lato</taxon>
        <taxon>core genistoids</taxon>
        <taxon>Crotalarieae</taxon>
        <taxon>Crotalaria</taxon>
    </lineage>
</organism>
<reference evidence="5 6" key="1">
    <citation type="submission" date="2024-01" db="EMBL/GenBank/DDBJ databases">
        <title>The genomes of 5 underutilized Papilionoideae crops provide insights into root nodulation and disease resistanc.</title>
        <authorList>
            <person name="Yuan L."/>
        </authorList>
    </citation>
    <scope>NUCLEOTIDE SEQUENCE [LARGE SCALE GENOMIC DNA]</scope>
    <source>
        <strain evidence="5">ZHUSHIDOU_FW_LH</strain>
        <tissue evidence="5">Leaf</tissue>
    </source>
</reference>
<evidence type="ECO:0000313" key="6">
    <source>
        <dbReference type="Proteomes" id="UP001372338"/>
    </source>
</evidence>
<evidence type="ECO:0000313" key="5">
    <source>
        <dbReference type="EMBL" id="KAK7275068.1"/>
    </source>
</evidence>
<keyword evidence="6" id="KW-1185">Reference proteome</keyword>
<dbReference type="PANTHER" id="PTHR47991">
    <property type="entry name" value="OXOGLUTARATE/IRON-DEPENDENT DIOXYGENASE"/>
    <property type="match status" value="1"/>
</dbReference>
<sequence length="146" mass="16690">MFAINTHPLYTRHPHLFPSIPQPFRDNLEAYSLELKNICVTIIGFMTKALKIEPPNELLDLFEDIGQVMRMNYYPPCPQPERVIGLTPHADGGALSIVLQVNEIEGLQIRKDGMWIPVKPISNAFVINIGDISEFCNSFEWFDGRY</sequence>
<comment type="caution">
    <text evidence="5">The sequence shown here is derived from an EMBL/GenBank/DDBJ whole genome shotgun (WGS) entry which is preliminary data.</text>
</comment>
<dbReference type="EMBL" id="JAYWIO010000003">
    <property type="protein sequence ID" value="KAK7275068.1"/>
    <property type="molecule type" value="Genomic_DNA"/>
</dbReference>
<dbReference type="PROSITE" id="PS51471">
    <property type="entry name" value="FE2OG_OXY"/>
    <property type="match status" value="1"/>
</dbReference>
<evidence type="ECO:0000256" key="2">
    <source>
        <dbReference type="ARBA" id="ARBA00022896"/>
    </source>
</evidence>
<protein>
    <recommendedName>
        <fullName evidence="4">Fe2OG dioxygenase domain-containing protein</fullName>
    </recommendedName>
</protein>
<keyword evidence="1" id="KW-0479">Metal-binding</keyword>
<dbReference type="Gene3D" id="2.60.120.330">
    <property type="entry name" value="B-lactam Antibiotic, Isopenicillin N Synthase, Chain"/>
    <property type="match status" value="1"/>
</dbReference>
<evidence type="ECO:0000259" key="4">
    <source>
        <dbReference type="PROSITE" id="PS51471"/>
    </source>
</evidence>
<evidence type="ECO:0000256" key="3">
    <source>
        <dbReference type="ARBA" id="ARBA00023004"/>
    </source>
</evidence>
<keyword evidence="2" id="KW-0847">Vitamin C</keyword>